<evidence type="ECO:0000256" key="2">
    <source>
        <dbReference type="ARBA" id="ARBA00023157"/>
    </source>
</evidence>
<feature type="domain" description="Fibronectin type-III" evidence="4">
    <location>
        <begin position="451"/>
        <end position="532"/>
    </location>
</feature>
<dbReference type="CDD" id="cd00063">
    <property type="entry name" value="FN3"/>
    <property type="match status" value="1"/>
</dbReference>
<protein>
    <recommendedName>
        <fullName evidence="4">Fibronectin type-III domain-containing protein</fullName>
    </recommendedName>
</protein>
<dbReference type="Gene3D" id="2.60.120.290">
    <property type="entry name" value="Spermadhesin, CUB domain"/>
    <property type="match status" value="1"/>
</dbReference>
<dbReference type="InterPro" id="IPR050991">
    <property type="entry name" value="ECM_Regulatory_Proteins"/>
</dbReference>
<evidence type="ECO:0000256" key="1">
    <source>
        <dbReference type="ARBA" id="ARBA00022737"/>
    </source>
</evidence>
<dbReference type="SUPFAM" id="SSF49854">
    <property type="entry name" value="Spermadhesin, CUB domain"/>
    <property type="match status" value="1"/>
</dbReference>
<dbReference type="Gene3D" id="2.60.40.10">
    <property type="entry name" value="Immunoglobulins"/>
    <property type="match status" value="2"/>
</dbReference>
<gene>
    <name evidence="5" type="ORF">HGP29_01635</name>
</gene>
<accession>A0A7X8XTZ4</accession>
<evidence type="ECO:0000259" key="4">
    <source>
        <dbReference type="PROSITE" id="PS50853"/>
    </source>
</evidence>
<keyword evidence="1" id="KW-0677">Repeat</keyword>
<dbReference type="PANTHER" id="PTHR46708">
    <property type="entry name" value="TENASCIN"/>
    <property type="match status" value="1"/>
</dbReference>
<name>A0A7X8XTZ4_9BACT</name>
<feature type="signal peptide" evidence="3">
    <location>
        <begin position="1"/>
        <end position="25"/>
    </location>
</feature>
<proteinExistence type="predicted"/>
<sequence length="1261" mass="142695">MINYQKVAILLLFAYLNTTNNFLFATTCLPKTNDTNEWIDKISIGNYQLEQSMSNGFETVKTRFTFDASKEYSITLTPGFRTAMIPEGWAIFIDLNHDNDFDDDHEVLLELSPESGTITSAFQWYIPGMKSDTYTVRIGMKYNDIPFSCSFDEKADYVDFVVDLQAPSLLIPQEHYISGNSISVAFDDDIGINKDVVLIDENNQEYHQQSSSEIVTFSDLQPNKEYTIKAKSTDELLYSVPFKIKTLATNSTIKIEDKASTIVSSPIIFSDPSSLNEAYNSREKRVHKFSTSNPDAVVGIKVNYCELQANNDYLIASSEEVFSIKNLNFYLTGDVAKGRTFFSNSSEVYFTFMTNASQNFEGFEVVVFEALPLDQEFSILPGDNFAEIVFDNNANDVYTLELQDNTTKEFSIYTTTSDHYLIEGLSKSHTYKVKIRKDGYAFGTEKTFATLSSAPQLLYKASYTDQIELYWEDESAEYYKVEVKNGEETNIEVFYSNYVSVEDLIPNTAYQFRIRSNNSAWSEWVDIKTLMTDVYVMEAHPLTVDQLTHTDPQGLNSFYHSNQQITQLLKPIDQQHKVSFDLVDFYLEPGIDYLEIYNGDTDELITRISGDYYPVAPVVSTHVSGELKLVFYSDASNTGVGWVANASSIRKAPEAQILAITDQEIQLLFDGNNEFLHYKLKQNGEIVKEGTTASEQLNITDLISSTNYEVVFNYADHVDQSSFRFQTNGSAPLLQLARVYDSKAYFTLSGFDNQNMVTVLINDEELVFNATEELEIDNLEPSELYTIAAKFGDSEYSEEIQFKTRAEGLNGYFQLQPTEFFSKVGEVDYEVSIDLAYHNLDFDAPVLLDMEIVGMYETYQISNNSILRVVPQSNNIVSGVITKEMLEEIRDIPLGINVKMKNTDGTTVFDNNGEPFYLSFPFKIMAAASVSQGDESLNLTVSNASQVQEVILDGKSTPFIIEDGVLLLDLPEWLSQTDHYIRLVNDQFYDDLYFTVGGERVLDIPTLAITKDSTALSIAFDDVFAAEGYEIKCVNLNNQRSSSSVISNTNLTMDVEEATSYSIAIRTLFEDEITSEWSEPTTVYVNRVTFENPTISILQVVDNAISFEWNNIENAEFYSVQVEGIDQITELEADITSFELSDLTPNTTYRLAITTIYANDEKKVNTDYIEVTTIPGVSTLGNQLAENLEIHGTDPLLNTQKLSFSRDFLETPTYFIYDAKGHLIDNGALTGKELIYTHLPNGYYHLILKEGETVHRFPFVR</sequence>
<dbReference type="InterPro" id="IPR045474">
    <property type="entry name" value="GEVED"/>
</dbReference>
<dbReference type="AlphaFoldDB" id="A0A7X8XTZ4"/>
<keyword evidence="2" id="KW-1015">Disulfide bond</keyword>
<evidence type="ECO:0000256" key="3">
    <source>
        <dbReference type="SAM" id="SignalP"/>
    </source>
</evidence>
<dbReference type="InterPro" id="IPR000859">
    <property type="entry name" value="CUB_dom"/>
</dbReference>
<dbReference type="SUPFAM" id="SSF49265">
    <property type="entry name" value="Fibronectin type III"/>
    <property type="match status" value="2"/>
</dbReference>
<evidence type="ECO:0000313" key="6">
    <source>
        <dbReference type="Proteomes" id="UP000585050"/>
    </source>
</evidence>
<dbReference type="Proteomes" id="UP000585050">
    <property type="component" value="Unassembled WGS sequence"/>
</dbReference>
<feature type="chain" id="PRO_5031022492" description="Fibronectin type-III domain-containing protein" evidence="3">
    <location>
        <begin position="26"/>
        <end position="1261"/>
    </location>
</feature>
<dbReference type="PANTHER" id="PTHR46708:SF11">
    <property type="entry name" value="RECEPTOR-TYPE TYROSINE-PROTEIN PHOSPHATASE ETA-LIKE"/>
    <property type="match status" value="1"/>
</dbReference>
<dbReference type="RefSeq" id="WP_168880566.1">
    <property type="nucleotide sequence ID" value="NZ_JABAIL010000001.1"/>
</dbReference>
<dbReference type="PROSITE" id="PS50853">
    <property type="entry name" value="FN3"/>
    <property type="match status" value="1"/>
</dbReference>
<dbReference type="SMART" id="SM00042">
    <property type="entry name" value="CUB"/>
    <property type="match status" value="1"/>
</dbReference>
<dbReference type="EMBL" id="JABAIL010000001">
    <property type="protein sequence ID" value="NLR89882.1"/>
    <property type="molecule type" value="Genomic_DNA"/>
</dbReference>
<dbReference type="SMART" id="SM00060">
    <property type="entry name" value="FN3"/>
    <property type="match status" value="3"/>
</dbReference>
<dbReference type="InterPro" id="IPR013783">
    <property type="entry name" value="Ig-like_fold"/>
</dbReference>
<comment type="caution">
    <text evidence="5">The sequence shown here is derived from an EMBL/GenBank/DDBJ whole genome shotgun (WGS) entry which is preliminary data.</text>
</comment>
<reference evidence="5 6" key="1">
    <citation type="submission" date="2020-04" db="EMBL/GenBank/DDBJ databases">
        <title>Flammeovirga sp. SR4, a novel species isolated from seawater.</title>
        <authorList>
            <person name="Wang X."/>
        </authorList>
    </citation>
    <scope>NUCLEOTIDE SEQUENCE [LARGE SCALE GENOMIC DNA]</scope>
    <source>
        <strain evidence="5 6">SR4</strain>
    </source>
</reference>
<dbReference type="InterPro" id="IPR035914">
    <property type="entry name" value="Sperma_CUB_dom_sf"/>
</dbReference>
<dbReference type="Pfam" id="PF20009">
    <property type="entry name" value="GEVED"/>
    <property type="match status" value="1"/>
</dbReference>
<dbReference type="InterPro" id="IPR036116">
    <property type="entry name" value="FN3_sf"/>
</dbReference>
<evidence type="ECO:0000313" key="5">
    <source>
        <dbReference type="EMBL" id="NLR89882.1"/>
    </source>
</evidence>
<keyword evidence="3" id="KW-0732">Signal</keyword>
<dbReference type="CDD" id="cd00041">
    <property type="entry name" value="CUB"/>
    <property type="match status" value="1"/>
</dbReference>
<dbReference type="InterPro" id="IPR003961">
    <property type="entry name" value="FN3_dom"/>
</dbReference>
<keyword evidence="6" id="KW-1185">Reference proteome</keyword>
<organism evidence="5 6">
    <name type="scientific">Flammeovirga agarivorans</name>
    <dbReference type="NCBI Taxonomy" id="2726742"/>
    <lineage>
        <taxon>Bacteria</taxon>
        <taxon>Pseudomonadati</taxon>
        <taxon>Bacteroidota</taxon>
        <taxon>Cytophagia</taxon>
        <taxon>Cytophagales</taxon>
        <taxon>Flammeovirgaceae</taxon>
        <taxon>Flammeovirga</taxon>
    </lineage>
</organism>